<dbReference type="SUPFAM" id="SSF64484">
    <property type="entry name" value="beta and beta-prime subunits of DNA dependent RNA-polymerase"/>
    <property type="match status" value="1"/>
</dbReference>
<dbReference type="InterPro" id="IPR019969">
    <property type="entry name" value="RNAP_Rpo2"/>
</dbReference>
<feature type="domain" description="RNA polymerase Rpb2" evidence="18">
    <location>
        <begin position="188"/>
        <end position="365"/>
    </location>
</feature>
<dbReference type="NCBIfam" id="NF006335">
    <property type="entry name" value="PRK08565.1"/>
    <property type="match status" value="1"/>
</dbReference>
<keyword evidence="7 15" id="KW-0548">Nucleotidyltransferase</keyword>
<dbReference type="FunFam" id="2.40.270.10:FF:000011">
    <property type="entry name" value="DNA-directed RNA polymerase subunit beta"/>
    <property type="match status" value="1"/>
</dbReference>
<keyword evidence="9" id="KW-0862">Zinc</keyword>
<comment type="catalytic activity">
    <reaction evidence="13 15">
        <text>RNA(n) + a ribonucleoside 5'-triphosphate = RNA(n+1) + diphosphate</text>
        <dbReference type="Rhea" id="RHEA:21248"/>
        <dbReference type="Rhea" id="RHEA-COMP:14527"/>
        <dbReference type="Rhea" id="RHEA-COMP:17342"/>
        <dbReference type="ChEBI" id="CHEBI:33019"/>
        <dbReference type="ChEBI" id="CHEBI:61557"/>
        <dbReference type="ChEBI" id="CHEBI:140395"/>
        <dbReference type="EC" id="2.7.7.6"/>
    </reaction>
</comment>
<evidence type="ECO:0000259" key="17">
    <source>
        <dbReference type="Pfam" id="PF04560"/>
    </source>
</evidence>
<evidence type="ECO:0000259" key="21">
    <source>
        <dbReference type="Pfam" id="PF04566"/>
    </source>
</evidence>
<evidence type="ECO:0000256" key="11">
    <source>
        <dbReference type="ARBA" id="ARBA00023163"/>
    </source>
</evidence>
<dbReference type="CDD" id="cd00653">
    <property type="entry name" value="RNA_pol_B_RPB2"/>
    <property type="match status" value="1"/>
</dbReference>
<feature type="domain" description="DNA-directed RNA polymerase subunit 2 hybrid-binding" evidence="16">
    <location>
        <begin position="662"/>
        <end position="1033"/>
    </location>
</feature>
<proteinExistence type="inferred from homology"/>
<evidence type="ECO:0000259" key="19">
    <source>
        <dbReference type="Pfam" id="PF04563"/>
    </source>
</evidence>
<protein>
    <recommendedName>
        <fullName evidence="15">DNA-directed RNA polymerase subunit beta</fullName>
        <ecNumber evidence="15">2.7.7.6</ecNumber>
    </recommendedName>
</protein>
<dbReference type="Pfam" id="PF04563">
    <property type="entry name" value="RNA_pol_Rpb2_1"/>
    <property type="match status" value="1"/>
</dbReference>
<dbReference type="InterPro" id="IPR007647">
    <property type="entry name" value="RNA_pol_Rpb2_5"/>
</dbReference>
<dbReference type="Gene3D" id="3.90.1800.10">
    <property type="entry name" value="RNA polymerase alpha subunit dimerisation domain"/>
    <property type="match status" value="1"/>
</dbReference>
<keyword evidence="8" id="KW-0479">Metal-binding</keyword>
<dbReference type="KEGG" id="cma:Cmaq_0449"/>
<evidence type="ECO:0000256" key="6">
    <source>
        <dbReference type="ARBA" id="ARBA00022679"/>
    </source>
</evidence>
<dbReference type="GO" id="GO:0006351">
    <property type="term" value="P:DNA-templated transcription"/>
    <property type="evidence" value="ECO:0007669"/>
    <property type="project" value="InterPro"/>
</dbReference>
<dbReference type="InterPro" id="IPR007645">
    <property type="entry name" value="RNA_pol_Rpb2_3"/>
</dbReference>
<evidence type="ECO:0000256" key="9">
    <source>
        <dbReference type="ARBA" id="ARBA00022833"/>
    </source>
</evidence>
<organism evidence="23 24">
    <name type="scientific">Caldivirga maquilingensis (strain ATCC 700844 / DSM 13496 / JCM 10307 / IC-167)</name>
    <dbReference type="NCBI Taxonomy" id="397948"/>
    <lineage>
        <taxon>Archaea</taxon>
        <taxon>Thermoproteota</taxon>
        <taxon>Thermoprotei</taxon>
        <taxon>Thermoproteales</taxon>
        <taxon>Thermoproteaceae</taxon>
        <taxon>Caldivirga</taxon>
    </lineage>
</organism>
<dbReference type="NCBIfam" id="NF007175">
    <property type="entry name" value="PRK09606.1"/>
    <property type="match status" value="1"/>
</dbReference>
<dbReference type="EC" id="2.7.7.6" evidence="15"/>
<dbReference type="eggNOG" id="arCOG01762">
    <property type="taxonomic scope" value="Archaea"/>
</dbReference>
<dbReference type="InterPro" id="IPR015712">
    <property type="entry name" value="DNA-dir_RNA_pol_su2"/>
</dbReference>
<evidence type="ECO:0000256" key="10">
    <source>
        <dbReference type="ARBA" id="ARBA00023125"/>
    </source>
</evidence>
<evidence type="ECO:0000256" key="4">
    <source>
        <dbReference type="ARBA" id="ARBA00022478"/>
    </source>
</evidence>
<dbReference type="Gene3D" id="3.90.1100.10">
    <property type="match status" value="2"/>
</dbReference>
<evidence type="ECO:0000256" key="13">
    <source>
        <dbReference type="ARBA" id="ARBA00048552"/>
    </source>
</evidence>
<evidence type="ECO:0000259" key="22">
    <source>
        <dbReference type="Pfam" id="PF04567"/>
    </source>
</evidence>
<keyword evidence="5" id="KW-0963">Cytoplasm</keyword>
<feature type="domain" description="RNA polymerase beta subunit protrusion" evidence="19">
    <location>
        <begin position="44"/>
        <end position="412"/>
    </location>
</feature>
<comment type="cofactor">
    <cofactor evidence="1">
        <name>Zn(2+)</name>
        <dbReference type="ChEBI" id="CHEBI:29105"/>
    </cofactor>
</comment>
<dbReference type="GO" id="GO:0003899">
    <property type="term" value="F:DNA-directed RNA polymerase activity"/>
    <property type="evidence" value="ECO:0007669"/>
    <property type="project" value="UniProtKB-EC"/>
</dbReference>
<keyword evidence="6 15" id="KW-0808">Transferase</keyword>
<feature type="domain" description="RNA polymerase Rpb2" evidence="20">
    <location>
        <begin position="433"/>
        <end position="497"/>
    </location>
</feature>
<dbReference type="STRING" id="397948.Cmaq_0449"/>
<dbReference type="EMBL" id="CP000852">
    <property type="protein sequence ID" value="ABW01294.1"/>
    <property type="molecule type" value="Genomic_DNA"/>
</dbReference>
<dbReference type="GeneID" id="5709777"/>
<dbReference type="Pfam" id="PF04565">
    <property type="entry name" value="RNA_pol_Rpb2_3"/>
    <property type="match status" value="1"/>
</dbReference>
<evidence type="ECO:0000256" key="1">
    <source>
        <dbReference type="ARBA" id="ARBA00001947"/>
    </source>
</evidence>
<evidence type="ECO:0000256" key="5">
    <source>
        <dbReference type="ARBA" id="ARBA00022490"/>
    </source>
</evidence>
<reference evidence="23 24" key="1">
    <citation type="submission" date="2007-10" db="EMBL/GenBank/DDBJ databases">
        <title>Complete sequence of Caldivirga maquilingensis IC-167.</title>
        <authorList>
            <consortium name="US DOE Joint Genome Institute"/>
            <person name="Copeland A."/>
            <person name="Lucas S."/>
            <person name="Lapidus A."/>
            <person name="Barry K."/>
            <person name="Glavina del Rio T."/>
            <person name="Dalin E."/>
            <person name="Tice H."/>
            <person name="Pitluck S."/>
            <person name="Saunders E."/>
            <person name="Brettin T."/>
            <person name="Bruce D."/>
            <person name="Detter J.C."/>
            <person name="Han C."/>
            <person name="Schmutz J."/>
            <person name="Larimer F."/>
            <person name="Land M."/>
            <person name="Hauser L."/>
            <person name="Kyrpides N."/>
            <person name="Ivanova N."/>
            <person name="Biddle J.F."/>
            <person name="Zhang Z."/>
            <person name="Fitz-Gibbon S.T."/>
            <person name="Lowe T.M."/>
            <person name="Saltikov C."/>
            <person name="House C.H."/>
            <person name="Richardson P."/>
        </authorList>
    </citation>
    <scope>NUCLEOTIDE SEQUENCE [LARGE SCALE GENOMIC DNA]</scope>
    <source>
        <strain evidence="24">ATCC 700844 / DSM 13496 / JCM 10307 / IC-167</strain>
    </source>
</reference>
<evidence type="ECO:0000256" key="15">
    <source>
        <dbReference type="RuleBase" id="RU363031"/>
    </source>
</evidence>
<dbReference type="Gene3D" id="2.40.270.10">
    <property type="entry name" value="DNA-directed RNA polymerase, subunit 2, domain 6"/>
    <property type="match status" value="1"/>
</dbReference>
<comment type="subunit">
    <text evidence="12">Part of the RNA polymerase complex.</text>
</comment>
<dbReference type="GO" id="GO:0000428">
    <property type="term" value="C:DNA-directed RNA polymerase complex"/>
    <property type="evidence" value="ECO:0007669"/>
    <property type="project" value="UniProtKB-KW"/>
</dbReference>
<dbReference type="InterPro" id="IPR014724">
    <property type="entry name" value="RNA_pol_RPB2_OB-fold"/>
</dbReference>
<dbReference type="GO" id="GO:0032549">
    <property type="term" value="F:ribonucleoside binding"/>
    <property type="evidence" value="ECO:0007669"/>
    <property type="project" value="InterPro"/>
</dbReference>
<dbReference type="Pfam" id="PF04567">
    <property type="entry name" value="RNA_pol_Rpb2_5"/>
    <property type="match status" value="1"/>
</dbReference>
<comment type="similarity">
    <text evidence="3 14">Belongs to the RNA polymerase beta chain family.</text>
</comment>
<evidence type="ECO:0000313" key="23">
    <source>
        <dbReference type="EMBL" id="ABW01294.1"/>
    </source>
</evidence>
<dbReference type="InterPro" id="IPR037034">
    <property type="entry name" value="RNA_pol_Rpb2_2_sf"/>
</dbReference>
<dbReference type="GO" id="GO:0003677">
    <property type="term" value="F:DNA binding"/>
    <property type="evidence" value="ECO:0007669"/>
    <property type="project" value="UniProtKB-KW"/>
</dbReference>
<dbReference type="Proteomes" id="UP000001137">
    <property type="component" value="Chromosome"/>
</dbReference>
<evidence type="ECO:0000256" key="3">
    <source>
        <dbReference type="ARBA" id="ARBA00006835"/>
    </source>
</evidence>
<feature type="domain" description="RNA polymerase Rpb2" evidence="21">
    <location>
        <begin position="531"/>
        <end position="591"/>
    </location>
</feature>
<dbReference type="InterPro" id="IPR007642">
    <property type="entry name" value="RNA_pol_Rpb2_2"/>
</dbReference>
<evidence type="ECO:0000256" key="12">
    <source>
        <dbReference type="ARBA" id="ARBA00025838"/>
    </source>
</evidence>
<accession>A8MBV1</accession>
<dbReference type="GO" id="GO:0005737">
    <property type="term" value="C:cytoplasm"/>
    <property type="evidence" value="ECO:0007669"/>
    <property type="project" value="UniProtKB-SubCell"/>
</dbReference>
<evidence type="ECO:0000256" key="7">
    <source>
        <dbReference type="ARBA" id="ARBA00022695"/>
    </source>
</evidence>
<keyword evidence="24" id="KW-1185">Reference proteome</keyword>
<dbReference type="Pfam" id="PF04561">
    <property type="entry name" value="RNA_pol_Rpb2_2"/>
    <property type="match status" value="1"/>
</dbReference>
<dbReference type="Pfam" id="PF04560">
    <property type="entry name" value="RNA_pol_Rpb2_7"/>
    <property type="match status" value="1"/>
</dbReference>
<dbReference type="InterPro" id="IPR007646">
    <property type="entry name" value="RNA_pol_Rpb2_4"/>
</dbReference>
<dbReference type="InterPro" id="IPR007121">
    <property type="entry name" value="RNA_pol_bsu_CS"/>
</dbReference>
<dbReference type="Gene3D" id="3.90.1110.10">
    <property type="entry name" value="RNA polymerase Rpb2, domain 2"/>
    <property type="match status" value="1"/>
</dbReference>
<evidence type="ECO:0000313" key="24">
    <source>
        <dbReference type="Proteomes" id="UP000001137"/>
    </source>
</evidence>
<dbReference type="NCBIfam" id="TIGR03670">
    <property type="entry name" value="rpoB_arch"/>
    <property type="match status" value="1"/>
</dbReference>
<dbReference type="Gene3D" id="2.40.50.150">
    <property type="match status" value="1"/>
</dbReference>
<feature type="domain" description="RNA polymerase Rpb2" evidence="22">
    <location>
        <begin position="613"/>
        <end position="638"/>
    </location>
</feature>
<evidence type="ECO:0000256" key="2">
    <source>
        <dbReference type="ARBA" id="ARBA00004496"/>
    </source>
</evidence>
<dbReference type="OrthoDB" id="6009at2157"/>
<evidence type="ECO:0000259" key="18">
    <source>
        <dbReference type="Pfam" id="PF04561"/>
    </source>
</evidence>
<dbReference type="GO" id="GO:0008270">
    <property type="term" value="F:zinc ion binding"/>
    <property type="evidence" value="ECO:0007669"/>
    <property type="project" value="InterPro"/>
</dbReference>
<dbReference type="InterPro" id="IPR007641">
    <property type="entry name" value="RNA_pol_Rpb2_7"/>
</dbReference>
<feature type="domain" description="RNA polymerase Rpb2" evidence="17">
    <location>
        <begin position="1035"/>
        <end position="1125"/>
    </location>
</feature>
<comment type="function">
    <text evidence="15">DNA-dependent RNA polymerase catalyzes the transcription of DNA into RNA using the four ribonucleoside triphosphates as substrates.</text>
</comment>
<dbReference type="RefSeq" id="WP_012185514.1">
    <property type="nucleotide sequence ID" value="NC_009954.1"/>
</dbReference>
<evidence type="ECO:0000256" key="8">
    <source>
        <dbReference type="ARBA" id="ARBA00022723"/>
    </source>
</evidence>
<dbReference type="Pfam" id="PF04566">
    <property type="entry name" value="RNA_pol_Rpb2_4"/>
    <property type="match status" value="1"/>
</dbReference>
<evidence type="ECO:0000259" key="20">
    <source>
        <dbReference type="Pfam" id="PF04565"/>
    </source>
</evidence>
<comment type="subcellular location">
    <subcellularLocation>
        <location evidence="2">Cytoplasm</location>
    </subcellularLocation>
</comment>
<gene>
    <name evidence="23" type="ordered locus">Cmaq_0449</name>
</gene>
<name>A8MBV1_CALMQ</name>
<sequence>MSSVRRDSQTSLLPLPILRAEDSGGYIASEDRWTLVESYVRSYGLVRHQIDSFNDFVDRKLKEIVQEFNIDLGDVKVKFIDVEVGKPRFKEPTGVENVIYPMEARLRNITYAAPMRLKVMLYINGEEYTETVPLGDLPIMVKSKYCNLYGLKPQAIVKKLEDPNDPGGYFIINGSERVVVSQEDLALNKPIYDYDERGATRIPRAKIISMGPGYRTTVVVEYHKDGVIYVQIPKIPTRMPFPVVMRALGLEKDQDIALAVSDNDEIQRELLASFEMAIQIAPTVDEARDYIGRRIVLGHPREIRIQRALEYLDKYFLPHLGTTPDDKVRLSKAIELGQAVAGVIELYKGWRQPDDKDHMSNKRVRLVGDLLAQLFRSIFAQFVQDLRNQLEKQYSRGKIPELRTIVRADIISDRLKHALSTGNWVGGKTGVTQMLDRTNYVSTISHLRRVVSSLSRTQPHFEARDLHPTQWGRLCAIETPEGQNCGLVKNMALMATVTVGVDEASVEAMLREMGVINVLDARRNEIKGANVLLNGRLIGIHRDPQALVNAIREARRRGDINGEVNVGYIEKLNEVRVNCDGGRLRRPLLIISNGKLRLTKEHIEKLRSGEWTWDDLVKNGIVEYLDADEEENAMVTIGDTKDVDLSKYTHMEIIPSIMLGAVAHIIPYSEHNQSPRNIYEAAMAKQSLGFPYSNYRYRIDSRGHLLLYPERPLVTTRGLELIGYSMRPSGQNAVLALVSFMGYSIEDAVMINKAAIERGMFRSIFYRSYETEAMRYPMGENDRITIPPPTVRDYRGAEAYAHLDEDGIVPPEVFVSSKEVLIGKISPPRFYSALAESQLAGEWKDNSITVRRGEKGIVDQVLITESSEGFKLIKVKVRELRIPELGDKFASRHGQKGVVGMIVPMEDMPFTENGITPDVVINPHALPSRMTIGQLLEAIAGKTAALYGTLVDATPFEGVPEGTIRSMLMKAGYRWSGRETMYSGLMGTRLDADIFIGVVYYQKLHHMVADKIHARATGPMQILTRQPTEGRSREGGLRLGEMERDVLIAHGAAALLHERMVESSDKYVMYVCEDCGMMAWWDDFKKRPICPIHGDKGRIAKVIVPYAFKLLLQELISLGIYPKLKLSEPIG</sequence>
<evidence type="ECO:0000259" key="16">
    <source>
        <dbReference type="Pfam" id="PF00562"/>
    </source>
</evidence>
<keyword evidence="10" id="KW-0238">DNA-binding</keyword>
<evidence type="ECO:0000256" key="14">
    <source>
        <dbReference type="RuleBase" id="RU000434"/>
    </source>
</evidence>
<dbReference type="AlphaFoldDB" id="A8MBV1"/>
<dbReference type="Pfam" id="PF00562">
    <property type="entry name" value="RNA_pol_Rpb2_6"/>
    <property type="match status" value="1"/>
</dbReference>
<dbReference type="InterPro" id="IPR007644">
    <property type="entry name" value="RNA_pol_bsu_protrusion"/>
</dbReference>
<dbReference type="HOGENOM" id="CLU_000524_5_0_2"/>
<dbReference type="PROSITE" id="PS01166">
    <property type="entry name" value="RNA_POL_BETA"/>
    <property type="match status" value="1"/>
</dbReference>
<dbReference type="PANTHER" id="PTHR20856">
    <property type="entry name" value="DNA-DIRECTED RNA POLYMERASE I SUBUNIT 2"/>
    <property type="match status" value="1"/>
</dbReference>
<dbReference type="InterPro" id="IPR037033">
    <property type="entry name" value="DNA-dir_RNAP_su2_hyb_sf"/>
</dbReference>
<keyword evidence="11 15" id="KW-0804">Transcription</keyword>
<keyword evidence="4 15" id="KW-0240">DNA-directed RNA polymerase</keyword>
<dbReference type="InterPro" id="IPR007120">
    <property type="entry name" value="DNA-dir_RNAP_su2_dom"/>
</dbReference>